<gene>
    <name evidence="1" type="ORF">ACFQ5N_08300</name>
</gene>
<sequence length="119" mass="14040">MDYKTELTDLISKIDKYDNGTFDRDEMDEFIIGDIRDLNIDLIVKNSGMKNPRYSGFVEENDSLIIFVNRSGSIIKTEKRIIYDFNKNPRNYGNDEIIGASYRIVQLNERWYYSEIGFD</sequence>
<comment type="caution">
    <text evidence="1">The sequence shown here is derived from an EMBL/GenBank/DDBJ whole genome shotgun (WGS) entry which is preliminary data.</text>
</comment>
<reference evidence="2" key="1">
    <citation type="journal article" date="2019" name="Int. J. Syst. Evol. Microbiol.">
        <title>The Global Catalogue of Microorganisms (GCM) 10K type strain sequencing project: providing services to taxonomists for standard genome sequencing and annotation.</title>
        <authorList>
            <consortium name="The Broad Institute Genomics Platform"/>
            <consortium name="The Broad Institute Genome Sequencing Center for Infectious Disease"/>
            <person name="Wu L."/>
            <person name="Ma J."/>
        </authorList>
    </citation>
    <scope>NUCLEOTIDE SEQUENCE [LARGE SCALE GENOMIC DNA]</scope>
    <source>
        <strain evidence="2">CCUG 62221</strain>
    </source>
</reference>
<proteinExistence type="predicted"/>
<accession>A0ABW3WPK3</accession>
<name>A0ABW3WPK3_9FLAO</name>
<evidence type="ECO:0000313" key="1">
    <source>
        <dbReference type="EMBL" id="MFD1293832.1"/>
    </source>
</evidence>
<evidence type="ECO:0000313" key="2">
    <source>
        <dbReference type="Proteomes" id="UP001597241"/>
    </source>
</evidence>
<dbReference type="RefSeq" id="WP_386809036.1">
    <property type="nucleotide sequence ID" value="NZ_JBHTMV010000004.1"/>
</dbReference>
<dbReference type="EMBL" id="JBHTMV010000004">
    <property type="protein sequence ID" value="MFD1293832.1"/>
    <property type="molecule type" value="Genomic_DNA"/>
</dbReference>
<protein>
    <recommendedName>
        <fullName evidence="3">EF-hand domain-containing protein</fullName>
    </recommendedName>
</protein>
<organism evidence="1 2">
    <name type="scientific">Lutibacter holmesii</name>
    <dbReference type="NCBI Taxonomy" id="1137985"/>
    <lineage>
        <taxon>Bacteria</taxon>
        <taxon>Pseudomonadati</taxon>
        <taxon>Bacteroidota</taxon>
        <taxon>Flavobacteriia</taxon>
        <taxon>Flavobacteriales</taxon>
        <taxon>Flavobacteriaceae</taxon>
        <taxon>Lutibacter</taxon>
    </lineage>
</organism>
<evidence type="ECO:0008006" key="3">
    <source>
        <dbReference type="Google" id="ProtNLM"/>
    </source>
</evidence>
<dbReference type="Proteomes" id="UP001597241">
    <property type="component" value="Unassembled WGS sequence"/>
</dbReference>
<keyword evidence="2" id="KW-1185">Reference proteome</keyword>